<dbReference type="EnsemblPlants" id="TuG1812G0100004501.01.T01">
    <property type="protein sequence ID" value="TuG1812G0100004501.01.T01.cds365768"/>
    <property type="gene ID" value="TuG1812G0100004501.01"/>
</dbReference>
<reference evidence="2" key="1">
    <citation type="journal article" date="2013" name="Nature">
        <title>Draft genome of the wheat A-genome progenitor Triticum urartu.</title>
        <authorList>
            <person name="Ling H.Q."/>
            <person name="Zhao S."/>
            <person name="Liu D."/>
            <person name="Wang J."/>
            <person name="Sun H."/>
            <person name="Zhang C."/>
            <person name="Fan H."/>
            <person name="Li D."/>
            <person name="Dong L."/>
            <person name="Tao Y."/>
            <person name="Gao C."/>
            <person name="Wu H."/>
            <person name="Li Y."/>
            <person name="Cui Y."/>
            <person name="Guo X."/>
            <person name="Zheng S."/>
            <person name="Wang B."/>
            <person name="Yu K."/>
            <person name="Liang Q."/>
            <person name="Yang W."/>
            <person name="Lou X."/>
            <person name="Chen J."/>
            <person name="Feng M."/>
            <person name="Jian J."/>
            <person name="Zhang X."/>
            <person name="Luo G."/>
            <person name="Jiang Y."/>
            <person name="Liu J."/>
            <person name="Wang Z."/>
            <person name="Sha Y."/>
            <person name="Zhang B."/>
            <person name="Wu H."/>
            <person name="Tang D."/>
            <person name="Shen Q."/>
            <person name="Xue P."/>
            <person name="Zou S."/>
            <person name="Wang X."/>
            <person name="Liu X."/>
            <person name="Wang F."/>
            <person name="Yang Y."/>
            <person name="An X."/>
            <person name="Dong Z."/>
            <person name="Zhang K."/>
            <person name="Zhang X."/>
            <person name="Luo M.C."/>
            <person name="Dvorak J."/>
            <person name="Tong Y."/>
            <person name="Wang J."/>
            <person name="Yang H."/>
            <person name="Li Z."/>
            <person name="Wang D."/>
            <person name="Zhang A."/>
            <person name="Wang J."/>
        </authorList>
    </citation>
    <scope>NUCLEOTIDE SEQUENCE</scope>
    <source>
        <strain evidence="2">cv. G1812</strain>
    </source>
</reference>
<evidence type="ECO:0000313" key="1">
    <source>
        <dbReference type="EnsemblPlants" id="TuG1812G0100004501.01.T01.cds365768"/>
    </source>
</evidence>
<accession>A0A8R7K3Q4</accession>
<proteinExistence type="predicted"/>
<dbReference type="Gramene" id="TuG1812G0100004501.01.T01">
    <property type="protein sequence ID" value="TuG1812G0100004501.01.T01.cds365768"/>
    <property type="gene ID" value="TuG1812G0100004501.01"/>
</dbReference>
<dbReference type="Proteomes" id="UP000015106">
    <property type="component" value="Chromosome 1"/>
</dbReference>
<evidence type="ECO:0000313" key="2">
    <source>
        <dbReference type="Proteomes" id="UP000015106"/>
    </source>
</evidence>
<keyword evidence="2" id="KW-1185">Reference proteome</keyword>
<protein>
    <submittedName>
        <fullName evidence="1">Uncharacterized protein</fullName>
    </submittedName>
</protein>
<name>A0A8R7K3Q4_TRIUA</name>
<reference evidence="1" key="2">
    <citation type="submission" date="2018-03" db="EMBL/GenBank/DDBJ databases">
        <title>The Triticum urartu genome reveals the dynamic nature of wheat genome evolution.</title>
        <authorList>
            <person name="Ling H."/>
            <person name="Ma B."/>
            <person name="Shi X."/>
            <person name="Liu H."/>
            <person name="Dong L."/>
            <person name="Sun H."/>
            <person name="Cao Y."/>
            <person name="Gao Q."/>
            <person name="Zheng S."/>
            <person name="Li Y."/>
            <person name="Yu Y."/>
            <person name="Du H."/>
            <person name="Qi M."/>
            <person name="Li Y."/>
            <person name="Yu H."/>
            <person name="Cui Y."/>
            <person name="Wang N."/>
            <person name="Chen C."/>
            <person name="Wu H."/>
            <person name="Zhao Y."/>
            <person name="Zhang J."/>
            <person name="Li Y."/>
            <person name="Zhou W."/>
            <person name="Zhang B."/>
            <person name="Hu W."/>
            <person name="Eijk M."/>
            <person name="Tang J."/>
            <person name="Witsenboer H."/>
            <person name="Zhao S."/>
            <person name="Li Z."/>
            <person name="Zhang A."/>
            <person name="Wang D."/>
            <person name="Liang C."/>
        </authorList>
    </citation>
    <scope>NUCLEOTIDE SEQUENCE [LARGE SCALE GENOMIC DNA]</scope>
    <source>
        <strain evidence="1">cv. G1812</strain>
    </source>
</reference>
<sequence length="28" mass="3392">MPPGLPIYLQCRIKCFRRPCYYGLCFPR</sequence>
<reference evidence="1" key="3">
    <citation type="submission" date="2022-06" db="UniProtKB">
        <authorList>
            <consortium name="EnsemblPlants"/>
        </authorList>
    </citation>
    <scope>IDENTIFICATION</scope>
</reference>
<dbReference type="AlphaFoldDB" id="A0A8R7K3Q4"/>
<organism evidence="1 2">
    <name type="scientific">Triticum urartu</name>
    <name type="common">Red wild einkorn</name>
    <name type="synonym">Crithodium urartu</name>
    <dbReference type="NCBI Taxonomy" id="4572"/>
    <lineage>
        <taxon>Eukaryota</taxon>
        <taxon>Viridiplantae</taxon>
        <taxon>Streptophyta</taxon>
        <taxon>Embryophyta</taxon>
        <taxon>Tracheophyta</taxon>
        <taxon>Spermatophyta</taxon>
        <taxon>Magnoliopsida</taxon>
        <taxon>Liliopsida</taxon>
        <taxon>Poales</taxon>
        <taxon>Poaceae</taxon>
        <taxon>BOP clade</taxon>
        <taxon>Pooideae</taxon>
        <taxon>Triticodae</taxon>
        <taxon>Triticeae</taxon>
        <taxon>Triticinae</taxon>
        <taxon>Triticum</taxon>
    </lineage>
</organism>